<feature type="compositionally biased region" description="Low complexity" evidence="1">
    <location>
        <begin position="17"/>
        <end position="32"/>
    </location>
</feature>
<dbReference type="EMBL" id="JAQQAF010000002">
    <property type="protein sequence ID" value="KAJ8505252.1"/>
    <property type="molecule type" value="Genomic_DNA"/>
</dbReference>
<protein>
    <submittedName>
        <fullName evidence="2">Uncharacterized protein</fullName>
    </submittedName>
</protein>
<evidence type="ECO:0000313" key="3">
    <source>
        <dbReference type="Proteomes" id="UP001222027"/>
    </source>
</evidence>
<accession>A0AAV8QAW7</accession>
<organism evidence="2 3">
    <name type="scientific">Ensete ventricosum</name>
    <name type="common">Abyssinian banana</name>
    <name type="synonym">Musa ensete</name>
    <dbReference type="NCBI Taxonomy" id="4639"/>
    <lineage>
        <taxon>Eukaryota</taxon>
        <taxon>Viridiplantae</taxon>
        <taxon>Streptophyta</taxon>
        <taxon>Embryophyta</taxon>
        <taxon>Tracheophyta</taxon>
        <taxon>Spermatophyta</taxon>
        <taxon>Magnoliopsida</taxon>
        <taxon>Liliopsida</taxon>
        <taxon>Zingiberales</taxon>
        <taxon>Musaceae</taxon>
        <taxon>Ensete</taxon>
    </lineage>
</organism>
<sequence>MLVRGCGSWGGGSPLPTSHSAAASRRSTASSAPKTGDSIGGRKNEGYSEAGECPAPPLSLLPRQVAGSFLPYVRADFSSCSCVVES</sequence>
<feature type="region of interest" description="Disordered" evidence="1">
    <location>
        <begin position="1"/>
        <end position="53"/>
    </location>
</feature>
<dbReference type="AlphaFoldDB" id="A0AAV8QAW7"/>
<evidence type="ECO:0000256" key="1">
    <source>
        <dbReference type="SAM" id="MobiDB-lite"/>
    </source>
</evidence>
<evidence type="ECO:0000313" key="2">
    <source>
        <dbReference type="EMBL" id="KAJ8505252.1"/>
    </source>
</evidence>
<comment type="caution">
    <text evidence="2">The sequence shown here is derived from an EMBL/GenBank/DDBJ whole genome shotgun (WGS) entry which is preliminary data.</text>
</comment>
<proteinExistence type="predicted"/>
<name>A0AAV8QAW7_ENSVE</name>
<gene>
    <name evidence="2" type="ORF">OPV22_006138</name>
</gene>
<keyword evidence="3" id="KW-1185">Reference proteome</keyword>
<reference evidence="2 3" key="1">
    <citation type="submission" date="2022-12" db="EMBL/GenBank/DDBJ databases">
        <title>Chromosome-scale assembly of the Ensete ventricosum genome.</title>
        <authorList>
            <person name="Dussert Y."/>
            <person name="Stocks J."/>
            <person name="Wendawek A."/>
            <person name="Woldeyes F."/>
            <person name="Nichols R.A."/>
            <person name="Borrell J.S."/>
        </authorList>
    </citation>
    <scope>NUCLEOTIDE SEQUENCE [LARGE SCALE GENOMIC DNA]</scope>
    <source>
        <strain evidence="3">cv. Maze</strain>
        <tissue evidence="2">Seeds</tissue>
    </source>
</reference>
<dbReference type="Proteomes" id="UP001222027">
    <property type="component" value="Unassembled WGS sequence"/>
</dbReference>